<accession>A0A072UM72</accession>
<reference evidence="1 3" key="2">
    <citation type="journal article" date="2014" name="BMC Genomics">
        <title>An improved genome release (version Mt4.0) for the model legume Medicago truncatula.</title>
        <authorList>
            <person name="Tang H."/>
            <person name="Krishnakumar V."/>
            <person name="Bidwell S."/>
            <person name="Rosen B."/>
            <person name="Chan A."/>
            <person name="Zhou S."/>
            <person name="Gentzbittel L."/>
            <person name="Childs K.L."/>
            <person name="Yandell M."/>
            <person name="Gundlach H."/>
            <person name="Mayer K.F."/>
            <person name="Schwartz D.C."/>
            <person name="Town C.D."/>
        </authorList>
    </citation>
    <scope>GENOME REANNOTATION</scope>
    <source>
        <strain evidence="1">A17</strain>
        <strain evidence="2 3">cv. Jemalong A17</strain>
    </source>
</reference>
<name>A0A072UM72_MEDTR</name>
<sequence length="111" mass="12994">MTAERARENNGKRETRVREKLKPVRKNRVTLCTCYPHSLSNGDISNPIPSSLTTHPTQQPHLRYTNLILMLALNRPTLRTIQHHWSDCCPIELSSMRNNTNKYIFFSTHFF</sequence>
<keyword evidence="3" id="KW-1185">Reference proteome</keyword>
<evidence type="ECO:0000313" key="3">
    <source>
        <dbReference type="Proteomes" id="UP000002051"/>
    </source>
</evidence>
<reference evidence="2" key="3">
    <citation type="submission" date="2015-04" db="UniProtKB">
        <authorList>
            <consortium name="EnsemblPlants"/>
        </authorList>
    </citation>
    <scope>IDENTIFICATION</scope>
    <source>
        <strain evidence="2">cv. Jemalong A17</strain>
    </source>
</reference>
<dbReference type="HOGENOM" id="CLU_2162179_0_0_1"/>
<dbReference type="Proteomes" id="UP000002051">
    <property type="component" value="Chromosome 6"/>
</dbReference>
<organism evidence="1 3">
    <name type="scientific">Medicago truncatula</name>
    <name type="common">Barrel medic</name>
    <name type="synonym">Medicago tribuloides</name>
    <dbReference type="NCBI Taxonomy" id="3880"/>
    <lineage>
        <taxon>Eukaryota</taxon>
        <taxon>Viridiplantae</taxon>
        <taxon>Streptophyta</taxon>
        <taxon>Embryophyta</taxon>
        <taxon>Tracheophyta</taxon>
        <taxon>Spermatophyta</taxon>
        <taxon>Magnoliopsida</taxon>
        <taxon>eudicotyledons</taxon>
        <taxon>Gunneridae</taxon>
        <taxon>Pentapetalae</taxon>
        <taxon>rosids</taxon>
        <taxon>fabids</taxon>
        <taxon>Fabales</taxon>
        <taxon>Fabaceae</taxon>
        <taxon>Papilionoideae</taxon>
        <taxon>50 kb inversion clade</taxon>
        <taxon>NPAAA clade</taxon>
        <taxon>Hologalegina</taxon>
        <taxon>IRL clade</taxon>
        <taxon>Trifolieae</taxon>
        <taxon>Medicago</taxon>
    </lineage>
</organism>
<protein>
    <submittedName>
        <fullName evidence="1 2">Uncharacterized protein</fullName>
    </submittedName>
</protein>
<gene>
    <name evidence="1" type="ordered locus">MTR_6g079600</name>
</gene>
<proteinExistence type="predicted"/>
<evidence type="ECO:0000313" key="1">
    <source>
        <dbReference type="EMBL" id="KEH26935.1"/>
    </source>
</evidence>
<dbReference type="EMBL" id="CM001222">
    <property type="protein sequence ID" value="KEH26935.1"/>
    <property type="molecule type" value="Genomic_DNA"/>
</dbReference>
<dbReference type="AlphaFoldDB" id="A0A072UM72"/>
<reference evidence="1 3" key="1">
    <citation type="journal article" date="2011" name="Nature">
        <title>The Medicago genome provides insight into the evolution of rhizobial symbioses.</title>
        <authorList>
            <person name="Young N.D."/>
            <person name="Debelle F."/>
            <person name="Oldroyd G.E."/>
            <person name="Geurts R."/>
            <person name="Cannon S.B."/>
            <person name="Udvardi M.K."/>
            <person name="Benedito V.A."/>
            <person name="Mayer K.F."/>
            <person name="Gouzy J."/>
            <person name="Schoof H."/>
            <person name="Van de Peer Y."/>
            <person name="Proost S."/>
            <person name="Cook D.R."/>
            <person name="Meyers B.C."/>
            <person name="Spannagl M."/>
            <person name="Cheung F."/>
            <person name="De Mita S."/>
            <person name="Krishnakumar V."/>
            <person name="Gundlach H."/>
            <person name="Zhou S."/>
            <person name="Mudge J."/>
            <person name="Bharti A.K."/>
            <person name="Murray J.D."/>
            <person name="Naoumkina M.A."/>
            <person name="Rosen B."/>
            <person name="Silverstein K.A."/>
            <person name="Tang H."/>
            <person name="Rombauts S."/>
            <person name="Zhao P.X."/>
            <person name="Zhou P."/>
            <person name="Barbe V."/>
            <person name="Bardou P."/>
            <person name="Bechner M."/>
            <person name="Bellec A."/>
            <person name="Berger A."/>
            <person name="Berges H."/>
            <person name="Bidwell S."/>
            <person name="Bisseling T."/>
            <person name="Choisne N."/>
            <person name="Couloux A."/>
            <person name="Denny R."/>
            <person name="Deshpande S."/>
            <person name="Dai X."/>
            <person name="Doyle J.J."/>
            <person name="Dudez A.M."/>
            <person name="Farmer A.D."/>
            <person name="Fouteau S."/>
            <person name="Franken C."/>
            <person name="Gibelin C."/>
            <person name="Gish J."/>
            <person name="Goldstein S."/>
            <person name="Gonzalez A.J."/>
            <person name="Green P.J."/>
            <person name="Hallab A."/>
            <person name="Hartog M."/>
            <person name="Hua A."/>
            <person name="Humphray S.J."/>
            <person name="Jeong D.H."/>
            <person name="Jing Y."/>
            <person name="Jocker A."/>
            <person name="Kenton S.M."/>
            <person name="Kim D.J."/>
            <person name="Klee K."/>
            <person name="Lai H."/>
            <person name="Lang C."/>
            <person name="Lin S."/>
            <person name="Macmil S.L."/>
            <person name="Magdelenat G."/>
            <person name="Matthews L."/>
            <person name="McCorrison J."/>
            <person name="Monaghan E.L."/>
            <person name="Mun J.H."/>
            <person name="Najar F.Z."/>
            <person name="Nicholson C."/>
            <person name="Noirot C."/>
            <person name="O'Bleness M."/>
            <person name="Paule C.R."/>
            <person name="Poulain J."/>
            <person name="Prion F."/>
            <person name="Qin B."/>
            <person name="Qu C."/>
            <person name="Retzel E.F."/>
            <person name="Riddle C."/>
            <person name="Sallet E."/>
            <person name="Samain S."/>
            <person name="Samson N."/>
            <person name="Sanders I."/>
            <person name="Saurat O."/>
            <person name="Scarpelli C."/>
            <person name="Schiex T."/>
            <person name="Segurens B."/>
            <person name="Severin A.J."/>
            <person name="Sherrier D.J."/>
            <person name="Shi R."/>
            <person name="Sims S."/>
            <person name="Singer S.R."/>
            <person name="Sinharoy S."/>
            <person name="Sterck L."/>
            <person name="Viollet A."/>
            <person name="Wang B.B."/>
            <person name="Wang K."/>
            <person name="Wang M."/>
            <person name="Wang X."/>
            <person name="Warfsmann J."/>
            <person name="Weissenbach J."/>
            <person name="White D.D."/>
            <person name="White J.D."/>
            <person name="Wiley G.B."/>
            <person name="Wincker P."/>
            <person name="Xing Y."/>
            <person name="Yang L."/>
            <person name="Yao Z."/>
            <person name="Ying F."/>
            <person name="Zhai J."/>
            <person name="Zhou L."/>
            <person name="Zuber A."/>
            <person name="Denarie J."/>
            <person name="Dixon R.A."/>
            <person name="May G.D."/>
            <person name="Schwartz D.C."/>
            <person name="Rogers J."/>
            <person name="Quetier F."/>
            <person name="Town C.D."/>
            <person name="Roe B.A."/>
        </authorList>
    </citation>
    <scope>NUCLEOTIDE SEQUENCE [LARGE SCALE GENOMIC DNA]</scope>
    <source>
        <strain evidence="1">A17</strain>
        <strain evidence="2 3">cv. Jemalong A17</strain>
    </source>
</reference>
<dbReference type="EnsemblPlants" id="KEH26935">
    <property type="protein sequence ID" value="KEH26935"/>
    <property type="gene ID" value="MTR_6g079600"/>
</dbReference>
<evidence type="ECO:0000313" key="2">
    <source>
        <dbReference type="EnsemblPlants" id="KEH26935"/>
    </source>
</evidence>